<dbReference type="Proteomes" id="UP000179164">
    <property type="component" value="Unassembled WGS sequence"/>
</dbReference>
<comment type="caution">
    <text evidence="12">The sequence shown here is derived from an EMBL/GenBank/DDBJ whole genome shotgun (WGS) entry which is preliminary data.</text>
</comment>
<keyword evidence="8" id="KW-1015">Disulfide bond</keyword>
<evidence type="ECO:0000313" key="13">
    <source>
        <dbReference type="Proteomes" id="UP000179164"/>
    </source>
</evidence>
<sequence>MKKQTSLIIILILSVLGMMLSGYLSYLNLWKVGCSEFFISCGGPKQVLIFGQPTCVYGFFMYLIVFILGIISLVKEKGGCAAKTLLGFAILGTAFSGFLTFYELVVLKIKFSGLPACAYGLILYAGILVFSILLVKNKQEVIPQQTPPQIPQQ</sequence>
<evidence type="ECO:0000256" key="6">
    <source>
        <dbReference type="ARBA" id="ARBA00023002"/>
    </source>
</evidence>
<keyword evidence="5 10" id="KW-1133">Transmembrane helix</keyword>
<dbReference type="GO" id="GO:0016020">
    <property type="term" value="C:membrane"/>
    <property type="evidence" value="ECO:0007669"/>
    <property type="project" value="UniProtKB-SubCell"/>
</dbReference>
<keyword evidence="6" id="KW-0560">Oxidoreductase</keyword>
<feature type="transmembrane region" description="Helical" evidence="10">
    <location>
        <begin position="7"/>
        <end position="27"/>
    </location>
</feature>
<dbReference type="Pfam" id="PF07884">
    <property type="entry name" value="VKOR"/>
    <property type="match status" value="1"/>
</dbReference>
<evidence type="ECO:0000256" key="5">
    <source>
        <dbReference type="ARBA" id="ARBA00022989"/>
    </source>
</evidence>
<feature type="transmembrane region" description="Helical" evidence="10">
    <location>
        <begin position="85"/>
        <end position="107"/>
    </location>
</feature>
<feature type="transmembrane region" description="Helical" evidence="10">
    <location>
        <begin position="47"/>
        <end position="73"/>
    </location>
</feature>
<feature type="domain" description="Vitamin K epoxide reductase" evidence="11">
    <location>
        <begin position="9"/>
        <end position="108"/>
    </location>
</feature>
<evidence type="ECO:0000256" key="2">
    <source>
        <dbReference type="ARBA" id="ARBA00006214"/>
    </source>
</evidence>
<evidence type="ECO:0000256" key="4">
    <source>
        <dbReference type="ARBA" id="ARBA00022719"/>
    </source>
</evidence>
<dbReference type="InterPro" id="IPR038354">
    <property type="entry name" value="VKOR_sf"/>
</dbReference>
<dbReference type="GO" id="GO:0048038">
    <property type="term" value="F:quinone binding"/>
    <property type="evidence" value="ECO:0007669"/>
    <property type="project" value="UniProtKB-KW"/>
</dbReference>
<organism evidence="12 13">
    <name type="scientific">Candidatus Kerfeldbacteria bacterium RIFCSPLOWO2_01_FULL_48_11</name>
    <dbReference type="NCBI Taxonomy" id="1798543"/>
    <lineage>
        <taxon>Bacteria</taxon>
        <taxon>Candidatus Kerfeldiibacteriota</taxon>
    </lineage>
</organism>
<name>A0A1G2B373_9BACT</name>
<comment type="similarity">
    <text evidence="2">Belongs to the VKOR family.</text>
</comment>
<dbReference type="AlphaFoldDB" id="A0A1G2B373"/>
<evidence type="ECO:0000259" key="11">
    <source>
        <dbReference type="Pfam" id="PF07884"/>
    </source>
</evidence>
<keyword evidence="9" id="KW-0676">Redox-active center</keyword>
<gene>
    <name evidence="12" type="ORF">A2898_02355</name>
</gene>
<evidence type="ECO:0000256" key="8">
    <source>
        <dbReference type="ARBA" id="ARBA00023157"/>
    </source>
</evidence>
<keyword evidence="4" id="KW-0874">Quinone</keyword>
<dbReference type="Gene3D" id="1.20.1440.130">
    <property type="entry name" value="VKOR domain"/>
    <property type="match status" value="1"/>
</dbReference>
<accession>A0A1G2B373</accession>
<feature type="transmembrane region" description="Helical" evidence="10">
    <location>
        <begin position="113"/>
        <end position="135"/>
    </location>
</feature>
<dbReference type="EMBL" id="MHKE01000015">
    <property type="protein sequence ID" value="OGY83099.1"/>
    <property type="molecule type" value="Genomic_DNA"/>
</dbReference>
<proteinExistence type="inferred from homology"/>
<keyword evidence="7 10" id="KW-0472">Membrane</keyword>
<evidence type="ECO:0000256" key="9">
    <source>
        <dbReference type="ARBA" id="ARBA00023284"/>
    </source>
</evidence>
<dbReference type="InterPro" id="IPR012932">
    <property type="entry name" value="VKOR"/>
</dbReference>
<reference evidence="12 13" key="1">
    <citation type="journal article" date="2016" name="Nat. Commun.">
        <title>Thousands of microbial genomes shed light on interconnected biogeochemical processes in an aquifer system.</title>
        <authorList>
            <person name="Anantharaman K."/>
            <person name="Brown C.T."/>
            <person name="Hug L.A."/>
            <person name="Sharon I."/>
            <person name="Castelle C.J."/>
            <person name="Probst A.J."/>
            <person name="Thomas B.C."/>
            <person name="Singh A."/>
            <person name="Wilkins M.J."/>
            <person name="Karaoz U."/>
            <person name="Brodie E.L."/>
            <person name="Williams K.H."/>
            <person name="Hubbard S.S."/>
            <person name="Banfield J.F."/>
        </authorList>
    </citation>
    <scope>NUCLEOTIDE SEQUENCE [LARGE SCALE GENOMIC DNA]</scope>
</reference>
<comment type="subcellular location">
    <subcellularLocation>
        <location evidence="1">Membrane</location>
        <topology evidence="1">Multi-pass membrane protein</topology>
    </subcellularLocation>
</comment>
<evidence type="ECO:0000313" key="12">
    <source>
        <dbReference type="EMBL" id="OGY83099.1"/>
    </source>
</evidence>
<dbReference type="GO" id="GO:0016491">
    <property type="term" value="F:oxidoreductase activity"/>
    <property type="evidence" value="ECO:0007669"/>
    <property type="project" value="UniProtKB-KW"/>
</dbReference>
<evidence type="ECO:0000256" key="3">
    <source>
        <dbReference type="ARBA" id="ARBA00022692"/>
    </source>
</evidence>
<evidence type="ECO:0000256" key="7">
    <source>
        <dbReference type="ARBA" id="ARBA00023136"/>
    </source>
</evidence>
<keyword evidence="3 10" id="KW-0812">Transmembrane</keyword>
<protein>
    <recommendedName>
        <fullName evidence="11">Vitamin K epoxide reductase domain-containing protein</fullName>
    </recommendedName>
</protein>
<evidence type="ECO:0000256" key="1">
    <source>
        <dbReference type="ARBA" id="ARBA00004141"/>
    </source>
</evidence>
<evidence type="ECO:0000256" key="10">
    <source>
        <dbReference type="SAM" id="Phobius"/>
    </source>
</evidence>